<dbReference type="EMBL" id="CM008049">
    <property type="protein sequence ID" value="PVH47270.1"/>
    <property type="molecule type" value="Genomic_DNA"/>
</dbReference>
<sequence length="163" mass="17922">MSVDLNPPHRLFTTSFTCAVHHRSSEQIHTPRPPSLHLPPVRVRCATGPDWRRSTRPRHHVRPWMPPRCDRARGQGGRREDQTVTRARGTASAWPVVTRDVRGAPADWCACSLLGVASTATYAAGPASFGLGRKPTSARGGFLCRRSPENKHAHNSLEHSATA</sequence>
<dbReference type="AlphaFoldDB" id="A0A2T8JBH4"/>
<dbReference type="Proteomes" id="UP000243499">
    <property type="component" value="Chromosome 4"/>
</dbReference>
<proteinExistence type="predicted"/>
<protein>
    <submittedName>
        <fullName evidence="2">Uncharacterized protein</fullName>
    </submittedName>
</protein>
<feature type="compositionally biased region" description="Basic and acidic residues" evidence="1">
    <location>
        <begin position="68"/>
        <end position="83"/>
    </location>
</feature>
<evidence type="ECO:0000256" key="1">
    <source>
        <dbReference type="SAM" id="MobiDB-lite"/>
    </source>
</evidence>
<evidence type="ECO:0000313" key="2">
    <source>
        <dbReference type="EMBL" id="PVH47270.1"/>
    </source>
</evidence>
<reference evidence="2" key="1">
    <citation type="submission" date="2018-04" db="EMBL/GenBank/DDBJ databases">
        <title>WGS assembly of Panicum hallii.</title>
        <authorList>
            <person name="Lovell J."/>
            <person name="Jenkins J."/>
            <person name="Lowry D."/>
            <person name="Mamidi S."/>
            <person name="Sreedasyam A."/>
            <person name="Weng X."/>
            <person name="Barry K."/>
            <person name="Bonette J."/>
            <person name="Campitelli B."/>
            <person name="Daum C."/>
            <person name="Gordon S."/>
            <person name="Gould B."/>
            <person name="Lipzen A."/>
            <person name="Macqueen A."/>
            <person name="Palacio-Mejia J."/>
            <person name="Plott C."/>
            <person name="Shakirov E."/>
            <person name="Shu S."/>
            <person name="Yoshinaga Y."/>
            <person name="Zane M."/>
            <person name="Rokhsar D."/>
            <person name="Grimwood J."/>
            <person name="Schmutz J."/>
            <person name="Juenger T."/>
        </authorList>
    </citation>
    <scope>NUCLEOTIDE SEQUENCE [LARGE SCALE GENOMIC DNA]</scope>
    <source>
        <strain evidence="2">FIL2</strain>
    </source>
</reference>
<organism evidence="2">
    <name type="scientific">Panicum hallii</name>
    <dbReference type="NCBI Taxonomy" id="206008"/>
    <lineage>
        <taxon>Eukaryota</taxon>
        <taxon>Viridiplantae</taxon>
        <taxon>Streptophyta</taxon>
        <taxon>Embryophyta</taxon>
        <taxon>Tracheophyta</taxon>
        <taxon>Spermatophyta</taxon>
        <taxon>Magnoliopsida</taxon>
        <taxon>Liliopsida</taxon>
        <taxon>Poales</taxon>
        <taxon>Poaceae</taxon>
        <taxon>PACMAD clade</taxon>
        <taxon>Panicoideae</taxon>
        <taxon>Panicodae</taxon>
        <taxon>Paniceae</taxon>
        <taxon>Panicinae</taxon>
        <taxon>Panicum</taxon>
        <taxon>Panicum sect. Panicum</taxon>
    </lineage>
</organism>
<gene>
    <name evidence="2" type="ORF">PAHAL_4G023100</name>
</gene>
<feature type="region of interest" description="Disordered" evidence="1">
    <location>
        <begin position="48"/>
        <end position="87"/>
    </location>
</feature>
<dbReference type="Gramene" id="PVH47270">
    <property type="protein sequence ID" value="PVH47270"/>
    <property type="gene ID" value="PAHAL_4G023100"/>
</dbReference>
<name>A0A2T8JBH4_9POAL</name>
<accession>A0A2T8JBH4</accession>